<evidence type="ECO:0000256" key="1">
    <source>
        <dbReference type="ARBA" id="ARBA00022737"/>
    </source>
</evidence>
<comment type="caution">
    <text evidence="5">The sequence shown here is derived from an EMBL/GenBank/DDBJ whole genome shotgun (WGS) entry which is preliminary data.</text>
</comment>
<evidence type="ECO:0000313" key="5">
    <source>
        <dbReference type="EMBL" id="GAB1295415.1"/>
    </source>
</evidence>
<keyword evidence="1" id="KW-0677">Repeat</keyword>
<dbReference type="Proteomes" id="UP001623349">
    <property type="component" value="Unassembled WGS sequence"/>
</dbReference>
<evidence type="ECO:0000313" key="6">
    <source>
        <dbReference type="Proteomes" id="UP001623349"/>
    </source>
</evidence>
<protein>
    <submittedName>
        <fullName evidence="5">Ankyrin repeat domain-containing protein 24</fullName>
    </submittedName>
</protein>
<sequence>MKTLRARFKKTELRGRRQGQDWGKCDQRLLRAVENNDVARVASLIAHKGLVPTKLDPEGKSAFHLAAMRGVAGCLEVMLAQGADVMSTDGAGTSGPAPGWTVGPHQLCGAETTGYNALHLAAKYGHPECLKQLLEVLMSVPYFKASCVVDTEDSSGWTALHHAGFLCVALAVLELTL</sequence>
<keyword evidence="2 4" id="KW-0040">ANK repeat</keyword>
<feature type="repeat" description="ANK" evidence="4">
    <location>
        <begin position="58"/>
        <end position="90"/>
    </location>
</feature>
<dbReference type="InterPro" id="IPR002110">
    <property type="entry name" value="Ankyrin_rpt"/>
</dbReference>
<evidence type="ECO:0000256" key="3">
    <source>
        <dbReference type="ARBA" id="ARBA00023054"/>
    </source>
</evidence>
<dbReference type="InterPro" id="IPR036770">
    <property type="entry name" value="Ankyrin_rpt-contain_sf"/>
</dbReference>
<name>A0ABQ0F8E2_APOSI</name>
<gene>
    <name evidence="5" type="ORF">APTSU1_001064900</name>
</gene>
<proteinExistence type="predicted"/>
<dbReference type="Gene3D" id="1.25.40.20">
    <property type="entry name" value="Ankyrin repeat-containing domain"/>
    <property type="match status" value="1"/>
</dbReference>
<feature type="repeat" description="ANK" evidence="4">
    <location>
        <begin position="113"/>
        <end position="135"/>
    </location>
</feature>
<dbReference type="PANTHER" id="PTHR24129:SF0">
    <property type="entry name" value="ANKYCORBIN"/>
    <property type="match status" value="1"/>
</dbReference>
<reference evidence="5 6" key="1">
    <citation type="submission" date="2024-08" db="EMBL/GenBank/DDBJ databases">
        <title>The draft genome of Apodemus speciosus.</title>
        <authorList>
            <person name="Nabeshima K."/>
            <person name="Suzuki S."/>
            <person name="Onuma M."/>
        </authorList>
    </citation>
    <scope>NUCLEOTIDE SEQUENCE [LARGE SCALE GENOMIC DNA]</scope>
    <source>
        <strain evidence="5">IB14-021</strain>
    </source>
</reference>
<dbReference type="Pfam" id="PF00023">
    <property type="entry name" value="Ank"/>
    <property type="match status" value="1"/>
</dbReference>
<accession>A0ABQ0F8E2</accession>
<dbReference type="SUPFAM" id="SSF48403">
    <property type="entry name" value="Ankyrin repeat"/>
    <property type="match status" value="1"/>
</dbReference>
<dbReference type="InterPro" id="IPR042420">
    <property type="entry name" value="RAI14/UACA"/>
</dbReference>
<evidence type="ECO:0000256" key="4">
    <source>
        <dbReference type="PROSITE-ProRule" id="PRU00023"/>
    </source>
</evidence>
<dbReference type="PROSITE" id="PS50297">
    <property type="entry name" value="ANK_REP_REGION"/>
    <property type="match status" value="2"/>
</dbReference>
<keyword evidence="6" id="KW-1185">Reference proteome</keyword>
<keyword evidence="3" id="KW-0175">Coiled coil</keyword>
<dbReference type="PANTHER" id="PTHR24129">
    <property type="entry name" value="ANKYCORBIN"/>
    <property type="match status" value="1"/>
</dbReference>
<dbReference type="PROSITE" id="PS50088">
    <property type="entry name" value="ANK_REPEAT"/>
    <property type="match status" value="2"/>
</dbReference>
<dbReference type="Pfam" id="PF12796">
    <property type="entry name" value="Ank_2"/>
    <property type="match status" value="1"/>
</dbReference>
<dbReference type="EMBL" id="BAAFST010000010">
    <property type="protein sequence ID" value="GAB1295415.1"/>
    <property type="molecule type" value="Genomic_DNA"/>
</dbReference>
<evidence type="ECO:0000256" key="2">
    <source>
        <dbReference type="ARBA" id="ARBA00023043"/>
    </source>
</evidence>
<dbReference type="SMART" id="SM00248">
    <property type="entry name" value="ANK"/>
    <property type="match status" value="2"/>
</dbReference>
<organism evidence="5 6">
    <name type="scientific">Apodemus speciosus</name>
    <name type="common">Large Japanese field mouse</name>
    <dbReference type="NCBI Taxonomy" id="105296"/>
    <lineage>
        <taxon>Eukaryota</taxon>
        <taxon>Metazoa</taxon>
        <taxon>Chordata</taxon>
        <taxon>Craniata</taxon>
        <taxon>Vertebrata</taxon>
        <taxon>Euteleostomi</taxon>
        <taxon>Mammalia</taxon>
        <taxon>Eutheria</taxon>
        <taxon>Euarchontoglires</taxon>
        <taxon>Glires</taxon>
        <taxon>Rodentia</taxon>
        <taxon>Myomorpha</taxon>
        <taxon>Muroidea</taxon>
        <taxon>Muridae</taxon>
        <taxon>Murinae</taxon>
        <taxon>Apodemus</taxon>
    </lineage>
</organism>